<evidence type="ECO:0000313" key="5">
    <source>
        <dbReference type="EMBL" id="MBD8065939.1"/>
    </source>
</evidence>
<dbReference type="InterPro" id="IPR011049">
    <property type="entry name" value="Serralysin-like_metalloprot_C"/>
</dbReference>
<feature type="region of interest" description="Disordered" evidence="3">
    <location>
        <begin position="438"/>
        <end position="466"/>
    </location>
</feature>
<proteinExistence type="predicted"/>
<sequence length="674" mass="69786">MLIEVKATQKAEAEPQGAKRFEFNTAERLSRLPAYLALMVIGIASYIRSITGASARTPDEVSVGKAEETVTAPPRTAVAQAEGQAVPGDQAKQEADADESPRHGSIQRGNPWPEPFQVPEFPQLHFVAPKFYLPNVRPFVPVTVMAAPYNDNFHQAAVPGGGPSAPAAAVKPDPHPANPSQNDGSGTDAVSDEVGEGGENADDDGGERAANHAPVVVGPVRLHDVFAGQAVLIGLVHLLRGASDPDGDPLGLTDLVVEGAEFVATDQGWLLQTRPGMVGPIAISYRVTDGEAWVSQSASLDIVRMQHHFGNGDDVIVASPYDDDVSAAAGDDIVDALAGDDHVDGGGGDDHINGGSGDDVLVGGAGNDIIFGGGGDDVISGGEGEDRLFGEAGHDTILGEQGDDYIEGGAGRDHLDGGEGDDTLVGGDGIDRLIGGAGHDRLDGGEGDDLLEGSEGNDRLAGGSGNDVVVDGAGDDVGQGGEGDDLLSAGPGDDVLDGGAGHDVLDLSAAQENLVVDMIGGTSYGGDLGVDCFTAVEEVVGGAGDDLFVVGGKATIVSGGRGRDTFVFEVTDHDPGLSDEVVHKILDFVVGDRVRVRDYDLSREARNAERDLFKTIYDDDEDDWLRSDVPLQVTHTVIDDEDWTIIMADLNGDTINDIAISIQGVQLSPPDHLA</sequence>
<dbReference type="InterPro" id="IPR001343">
    <property type="entry name" value="Hemolysn_Ca-bd"/>
</dbReference>
<dbReference type="PROSITE" id="PS00330">
    <property type="entry name" value="HEMOLYSIN_CALCIUM"/>
    <property type="match status" value="6"/>
</dbReference>
<feature type="region of interest" description="Disordered" evidence="3">
    <location>
        <begin position="157"/>
        <end position="210"/>
    </location>
</feature>
<dbReference type="EMBL" id="JACYFU010000002">
    <property type="protein sequence ID" value="MBD8065939.1"/>
    <property type="molecule type" value="Genomic_DNA"/>
</dbReference>
<dbReference type="SUPFAM" id="SSF51120">
    <property type="entry name" value="beta-Roll"/>
    <property type="match status" value="3"/>
</dbReference>
<comment type="subcellular location">
    <subcellularLocation>
        <location evidence="1">Secreted</location>
    </subcellularLocation>
</comment>
<dbReference type="PANTHER" id="PTHR38340:SF1">
    <property type="entry name" value="S-LAYER PROTEIN"/>
    <property type="match status" value="1"/>
</dbReference>
<dbReference type="RefSeq" id="WP_191775165.1">
    <property type="nucleotide sequence ID" value="NZ_JACYFU010000002.1"/>
</dbReference>
<feature type="compositionally biased region" description="Basic and acidic residues" evidence="3">
    <location>
        <begin position="91"/>
        <end position="102"/>
    </location>
</feature>
<comment type="caution">
    <text evidence="5">The sequence shown here is derived from an EMBL/GenBank/DDBJ whole genome shotgun (WGS) entry which is preliminary data.</text>
</comment>
<dbReference type="GO" id="GO:0005509">
    <property type="term" value="F:calcium ion binding"/>
    <property type="evidence" value="ECO:0007669"/>
    <property type="project" value="InterPro"/>
</dbReference>
<evidence type="ECO:0000259" key="4">
    <source>
        <dbReference type="Pfam" id="PF17892"/>
    </source>
</evidence>
<dbReference type="PANTHER" id="PTHR38340">
    <property type="entry name" value="S-LAYER PROTEIN"/>
    <property type="match status" value="1"/>
</dbReference>
<dbReference type="Gene3D" id="2.150.10.10">
    <property type="entry name" value="Serralysin-like metalloprotease, C-terminal"/>
    <property type="match status" value="4"/>
</dbReference>
<keyword evidence="6" id="KW-1185">Reference proteome</keyword>
<evidence type="ECO:0000256" key="2">
    <source>
        <dbReference type="ARBA" id="ARBA00022525"/>
    </source>
</evidence>
<protein>
    <submittedName>
        <fullName evidence="5">Cadherin-like domain-containing protein</fullName>
    </submittedName>
</protein>
<evidence type="ECO:0000256" key="1">
    <source>
        <dbReference type="ARBA" id="ARBA00004613"/>
    </source>
</evidence>
<dbReference type="InterPro" id="IPR050557">
    <property type="entry name" value="RTX_toxin/Mannuronan_C5-epim"/>
</dbReference>
<feature type="compositionally biased region" description="Acidic residues" evidence="3">
    <location>
        <begin position="190"/>
        <end position="205"/>
    </location>
</feature>
<evidence type="ECO:0000313" key="6">
    <source>
        <dbReference type="Proteomes" id="UP000654108"/>
    </source>
</evidence>
<name>A0A927FVJ7_9HYPH</name>
<evidence type="ECO:0000256" key="3">
    <source>
        <dbReference type="SAM" id="MobiDB-lite"/>
    </source>
</evidence>
<gene>
    <name evidence="5" type="ORF">IC608_10685</name>
</gene>
<keyword evidence="2" id="KW-0964">Secreted</keyword>
<dbReference type="Pfam" id="PF17892">
    <property type="entry name" value="Cadherin_5"/>
    <property type="match status" value="1"/>
</dbReference>
<dbReference type="PRINTS" id="PR00313">
    <property type="entry name" value="CABNDNGRPT"/>
</dbReference>
<dbReference type="Proteomes" id="UP000654108">
    <property type="component" value="Unassembled WGS sequence"/>
</dbReference>
<organism evidence="5 6">
    <name type="scientific">Devosia oryzisoli</name>
    <dbReference type="NCBI Taxonomy" id="2774138"/>
    <lineage>
        <taxon>Bacteria</taxon>
        <taxon>Pseudomonadati</taxon>
        <taxon>Pseudomonadota</taxon>
        <taxon>Alphaproteobacteria</taxon>
        <taxon>Hyphomicrobiales</taxon>
        <taxon>Devosiaceae</taxon>
        <taxon>Devosia</taxon>
    </lineage>
</organism>
<dbReference type="InterPro" id="IPR018511">
    <property type="entry name" value="Hemolysin-typ_Ca-bd_CS"/>
</dbReference>
<dbReference type="Pfam" id="PF00353">
    <property type="entry name" value="HemolysinCabind"/>
    <property type="match status" value="5"/>
</dbReference>
<dbReference type="AlphaFoldDB" id="A0A927FVJ7"/>
<feature type="domain" description="Cadherin-like" evidence="4">
    <location>
        <begin position="211"/>
        <end position="302"/>
    </location>
</feature>
<reference evidence="5" key="1">
    <citation type="submission" date="2020-09" db="EMBL/GenBank/DDBJ databases">
        <title>Genome seq and assembly of Devosia sp.</title>
        <authorList>
            <person name="Chhetri G."/>
        </authorList>
    </citation>
    <scope>NUCLEOTIDE SEQUENCE</scope>
    <source>
        <strain evidence="5">PTR5</strain>
    </source>
</reference>
<dbReference type="InterPro" id="IPR041690">
    <property type="entry name" value="Cadherin_5"/>
</dbReference>
<accession>A0A927FVJ7</accession>
<feature type="region of interest" description="Disordered" evidence="3">
    <location>
        <begin position="77"/>
        <end position="116"/>
    </location>
</feature>
<dbReference type="GO" id="GO:0005576">
    <property type="term" value="C:extracellular region"/>
    <property type="evidence" value="ECO:0007669"/>
    <property type="project" value="UniProtKB-SubCell"/>
</dbReference>